<protein>
    <recommendedName>
        <fullName evidence="6">HTH deoR-type domain-containing protein</fullName>
    </recommendedName>
</protein>
<feature type="domain" description="WCX" evidence="3">
    <location>
        <begin position="253"/>
        <end position="289"/>
    </location>
</feature>
<dbReference type="AlphaFoldDB" id="A0A0V8GKV9"/>
<evidence type="ECO:0000313" key="4">
    <source>
        <dbReference type="EMBL" id="KSU50876.1"/>
    </source>
</evidence>
<accession>A0A0V8GKV9</accession>
<evidence type="ECO:0000259" key="2">
    <source>
        <dbReference type="Pfam" id="PF13280"/>
    </source>
</evidence>
<sequence length="302" mass="35343">MNTRQWRLVRLLNRGEHFSARMLAEECQVSIRTIQRDMTVLEANGYPIYSEPGVAGGYRMLPHRNMPPLVLTDEETIVFFILLEWISQIPDFPFGTIRQEVAERYANELPKMTEQHIVKWKDRFRFQAVDTPPSPQNPALLDLLESRRMGNILYETTKGRRMIVVDPIGLSFEQNRWYFYGQTNRGYRQFRVDRIKDVTLHELPATELTFSDLEQDMTRVPMTTVKLEVSALGERLLEGILPIQSERTWLVPETELPYLGRQLMRLGPEVRVLEPLELREQLIRQAEEMIAVQRSDKALGQD</sequence>
<evidence type="ECO:0000259" key="3">
    <source>
        <dbReference type="Pfam" id="PF25583"/>
    </source>
</evidence>
<organism evidence="4 5">
    <name type="scientific">Exiguobacterium indicum</name>
    <dbReference type="NCBI Taxonomy" id="296995"/>
    <lineage>
        <taxon>Bacteria</taxon>
        <taxon>Bacillati</taxon>
        <taxon>Bacillota</taxon>
        <taxon>Bacilli</taxon>
        <taxon>Bacillales</taxon>
        <taxon>Bacillales Family XII. Incertae Sedis</taxon>
        <taxon>Exiguobacterium</taxon>
    </lineage>
</organism>
<reference evidence="4 5" key="1">
    <citation type="journal article" date="2015" name="Int. J. Syst. Evol. Microbiol.">
        <title>Exiguobacterium enclense sp. nov., isolated from sediment.</title>
        <authorList>
            <person name="Dastager S.G."/>
            <person name="Mawlankar R."/>
            <person name="Sonalkar V.V."/>
            <person name="Thorat M.N."/>
            <person name="Mual P."/>
            <person name="Verma A."/>
            <person name="Krishnamurthi S."/>
            <person name="Tang S.K."/>
            <person name="Li W.J."/>
        </authorList>
    </citation>
    <scope>NUCLEOTIDE SEQUENCE [LARGE SCALE GENOMIC DNA]</scope>
    <source>
        <strain evidence="4 5">NIO-1109</strain>
    </source>
</reference>
<evidence type="ECO:0000259" key="1">
    <source>
        <dbReference type="Pfam" id="PF08279"/>
    </source>
</evidence>
<dbReference type="InterPro" id="IPR036388">
    <property type="entry name" value="WH-like_DNA-bd_sf"/>
</dbReference>
<dbReference type="Proteomes" id="UP000053797">
    <property type="component" value="Unassembled WGS sequence"/>
</dbReference>
<dbReference type="Pfam" id="PF08279">
    <property type="entry name" value="HTH_11"/>
    <property type="match status" value="1"/>
</dbReference>
<feature type="domain" description="WYL" evidence="2">
    <location>
        <begin position="141"/>
        <end position="199"/>
    </location>
</feature>
<feature type="domain" description="Helix-turn-helix type 11" evidence="1">
    <location>
        <begin position="7"/>
        <end position="59"/>
    </location>
</feature>
<dbReference type="Pfam" id="PF13280">
    <property type="entry name" value="WYL"/>
    <property type="match status" value="1"/>
</dbReference>
<dbReference type="EMBL" id="LNQL01000001">
    <property type="protein sequence ID" value="KSU50876.1"/>
    <property type="molecule type" value="Genomic_DNA"/>
</dbReference>
<dbReference type="PANTHER" id="PTHR34580">
    <property type="match status" value="1"/>
</dbReference>
<dbReference type="InterPro" id="IPR051534">
    <property type="entry name" value="CBASS_pafABC_assoc_protein"/>
</dbReference>
<dbReference type="PANTHER" id="PTHR34580:SF1">
    <property type="entry name" value="PROTEIN PAFC"/>
    <property type="match status" value="1"/>
</dbReference>
<dbReference type="Gene3D" id="1.10.10.10">
    <property type="entry name" value="Winged helix-like DNA-binding domain superfamily/Winged helix DNA-binding domain"/>
    <property type="match status" value="1"/>
</dbReference>
<dbReference type="Pfam" id="PF25583">
    <property type="entry name" value="WCX"/>
    <property type="match status" value="1"/>
</dbReference>
<evidence type="ECO:0000313" key="5">
    <source>
        <dbReference type="Proteomes" id="UP000053797"/>
    </source>
</evidence>
<dbReference type="InterPro" id="IPR013196">
    <property type="entry name" value="HTH_11"/>
</dbReference>
<gene>
    <name evidence="4" type="ORF">AS033_05710</name>
</gene>
<dbReference type="InterPro" id="IPR026881">
    <property type="entry name" value="WYL_dom"/>
</dbReference>
<dbReference type="InterPro" id="IPR036390">
    <property type="entry name" value="WH_DNA-bd_sf"/>
</dbReference>
<dbReference type="OrthoDB" id="9815009at2"/>
<dbReference type="PROSITE" id="PS52050">
    <property type="entry name" value="WYL"/>
    <property type="match status" value="1"/>
</dbReference>
<name>A0A0V8GKV9_9BACL</name>
<proteinExistence type="predicted"/>
<dbReference type="RefSeq" id="WP_058264912.1">
    <property type="nucleotide sequence ID" value="NZ_FMYN01000001.1"/>
</dbReference>
<dbReference type="InterPro" id="IPR057727">
    <property type="entry name" value="WCX_dom"/>
</dbReference>
<evidence type="ECO:0008006" key="6">
    <source>
        <dbReference type="Google" id="ProtNLM"/>
    </source>
</evidence>
<dbReference type="SUPFAM" id="SSF46785">
    <property type="entry name" value="Winged helix' DNA-binding domain"/>
    <property type="match status" value="1"/>
</dbReference>
<comment type="caution">
    <text evidence="4">The sequence shown here is derived from an EMBL/GenBank/DDBJ whole genome shotgun (WGS) entry which is preliminary data.</text>
</comment>